<feature type="transmembrane region" description="Helical" evidence="1">
    <location>
        <begin position="278"/>
        <end position="299"/>
    </location>
</feature>
<accession>A0A5M9ZP70</accession>
<dbReference type="Proteomes" id="UP000410049">
    <property type="component" value="Unassembled WGS sequence"/>
</dbReference>
<feature type="transmembrane region" description="Helical" evidence="1">
    <location>
        <begin position="311"/>
        <end position="330"/>
    </location>
</feature>
<feature type="transmembrane region" description="Helical" evidence="1">
    <location>
        <begin position="434"/>
        <end position="452"/>
    </location>
</feature>
<dbReference type="PANTHER" id="PTHR23523:SF2">
    <property type="entry name" value="2-NITROIMIDAZOLE TRANSPORTER"/>
    <property type="match status" value="1"/>
</dbReference>
<dbReference type="InterPro" id="IPR052524">
    <property type="entry name" value="MFS_Cyanate_Porter"/>
</dbReference>
<feature type="transmembrane region" description="Helical" evidence="1">
    <location>
        <begin position="93"/>
        <end position="110"/>
    </location>
</feature>
<protein>
    <submittedName>
        <fullName evidence="2">MFS transporter</fullName>
    </submittedName>
</protein>
<evidence type="ECO:0000256" key="1">
    <source>
        <dbReference type="SAM" id="Phobius"/>
    </source>
</evidence>
<dbReference type="EMBL" id="RZUH01000003">
    <property type="protein sequence ID" value="KAA8828642.1"/>
    <property type="molecule type" value="Genomic_DNA"/>
</dbReference>
<feature type="transmembrane region" description="Helical" evidence="1">
    <location>
        <begin position="399"/>
        <end position="422"/>
    </location>
</feature>
<keyword evidence="1" id="KW-0472">Membrane</keyword>
<comment type="caution">
    <text evidence="2">The sequence shown here is derived from an EMBL/GenBank/DDBJ whole genome shotgun (WGS) entry which is preliminary data.</text>
</comment>
<dbReference type="GO" id="GO:0022857">
    <property type="term" value="F:transmembrane transporter activity"/>
    <property type="evidence" value="ECO:0007669"/>
    <property type="project" value="InterPro"/>
</dbReference>
<feature type="transmembrane region" description="Helical" evidence="1">
    <location>
        <begin position="62"/>
        <end position="81"/>
    </location>
</feature>
<reference evidence="2 3" key="1">
    <citation type="journal article" date="2019" name="Syst. Appl. Microbiol.">
        <title>Characterization of Bifidobacterium species in feaces of the Egyptian fruit bat: Description of B. vespertilionis sp. nov. and B. rousetti sp. nov.</title>
        <authorList>
            <person name="Modesto M."/>
            <person name="Satti M."/>
            <person name="Watanabe K."/>
            <person name="Puglisi E."/>
            <person name="Morelli L."/>
            <person name="Huang C.-H."/>
            <person name="Liou J.-S."/>
            <person name="Miyashita M."/>
            <person name="Tamura T."/>
            <person name="Saito S."/>
            <person name="Mori K."/>
            <person name="Huang L."/>
            <person name="Sciavilla P."/>
            <person name="Sandri C."/>
            <person name="Spiezio C."/>
            <person name="Vitali F."/>
            <person name="Cavalieri D."/>
            <person name="Perpetuini G."/>
            <person name="Tofalo R."/>
            <person name="Bonetti A."/>
            <person name="Arita M."/>
            <person name="Mattarelli P."/>
        </authorList>
    </citation>
    <scope>NUCLEOTIDE SEQUENCE [LARGE SCALE GENOMIC DNA]</scope>
    <source>
        <strain evidence="2 3">RST17</strain>
    </source>
</reference>
<dbReference type="SUPFAM" id="SSF103473">
    <property type="entry name" value="MFS general substrate transporter"/>
    <property type="match status" value="1"/>
</dbReference>
<organism evidence="2 3">
    <name type="scientific">Bifidobacterium myosotis</name>
    <dbReference type="NCBI Taxonomy" id="1630166"/>
    <lineage>
        <taxon>Bacteria</taxon>
        <taxon>Bacillati</taxon>
        <taxon>Actinomycetota</taxon>
        <taxon>Actinomycetes</taxon>
        <taxon>Bifidobacteriales</taxon>
        <taxon>Bifidobacteriaceae</taxon>
        <taxon>Bifidobacterium</taxon>
    </lineage>
</organism>
<gene>
    <name evidence="2" type="ORF">EMO91_05585</name>
</gene>
<keyword evidence="1" id="KW-1133">Transmembrane helix</keyword>
<sequence>MNGENETTTGRTKPAAPTLTAPTPALLAALIFLVALNLRPAIAAVGPVLVRIGSDLAWGEGTLGMLGAMPLWAFAAVSPLVRFVTARIGANRTILMALLVLSIGCVVRSFCGPAGVWLGTLAVGAGIAAGNVLVPVVAKRDYEKHLPLAVGAYSACITAGSAIAGLTSASLADWLGGWRGALAAWAVPAVVVAGLWTVRVIRDRTDIEGADHTTEHTTEFTAEHATDAISEQPARTRPQIEVGVHQDTPQHTGHDTEAAIHVSHPSEGTPLWRRPMTWWVTMFMGLQSAAFYTMCNWLPAVASAAGFDDAAAGVHLFVFQSLGILSGLLIPALMRVHGDQRCAALVSSLPMVIAGTGWMLLPHLSLLWSVIGGMGQGAALVVALTLISLRGSTPAETVALSGIAQSIGYLLASVGPLAFGALAELTGGRWTAPLILFTTLAVAQCGIALLAGRDA</sequence>
<dbReference type="Pfam" id="PF07690">
    <property type="entry name" value="MFS_1"/>
    <property type="match status" value="1"/>
</dbReference>
<feature type="transmembrane region" description="Helical" evidence="1">
    <location>
        <begin position="367"/>
        <end position="387"/>
    </location>
</feature>
<dbReference type="InterPro" id="IPR036259">
    <property type="entry name" value="MFS_trans_sf"/>
</dbReference>
<dbReference type="AlphaFoldDB" id="A0A5M9ZP70"/>
<feature type="transmembrane region" description="Helical" evidence="1">
    <location>
        <begin position="21"/>
        <end position="42"/>
    </location>
</feature>
<evidence type="ECO:0000313" key="3">
    <source>
        <dbReference type="Proteomes" id="UP000410049"/>
    </source>
</evidence>
<dbReference type="Gene3D" id="1.20.1250.20">
    <property type="entry name" value="MFS general substrate transporter like domains"/>
    <property type="match status" value="1"/>
</dbReference>
<dbReference type="PANTHER" id="PTHR23523">
    <property type="match status" value="1"/>
</dbReference>
<dbReference type="InterPro" id="IPR011701">
    <property type="entry name" value="MFS"/>
</dbReference>
<feature type="transmembrane region" description="Helical" evidence="1">
    <location>
        <begin position="342"/>
        <end position="361"/>
    </location>
</feature>
<feature type="transmembrane region" description="Helical" evidence="1">
    <location>
        <begin position="150"/>
        <end position="172"/>
    </location>
</feature>
<feature type="transmembrane region" description="Helical" evidence="1">
    <location>
        <begin position="178"/>
        <end position="198"/>
    </location>
</feature>
<evidence type="ECO:0000313" key="2">
    <source>
        <dbReference type="EMBL" id="KAA8828642.1"/>
    </source>
</evidence>
<proteinExistence type="predicted"/>
<feature type="transmembrane region" description="Helical" evidence="1">
    <location>
        <begin position="116"/>
        <end position="138"/>
    </location>
</feature>
<keyword evidence="1" id="KW-0812">Transmembrane</keyword>
<name>A0A5M9ZP70_9BIFI</name>